<proteinExistence type="predicted"/>
<organism evidence="2 3">
    <name type="scientific">Pseudomonas jessenii</name>
    <dbReference type="NCBI Taxonomy" id="77298"/>
    <lineage>
        <taxon>Bacteria</taxon>
        <taxon>Pseudomonadati</taxon>
        <taxon>Pseudomonadota</taxon>
        <taxon>Gammaproteobacteria</taxon>
        <taxon>Pseudomonadales</taxon>
        <taxon>Pseudomonadaceae</taxon>
        <taxon>Pseudomonas</taxon>
    </lineage>
</organism>
<evidence type="ECO:0000313" key="2">
    <source>
        <dbReference type="EMBL" id="RDL20056.1"/>
    </source>
</evidence>
<feature type="region of interest" description="Disordered" evidence="1">
    <location>
        <begin position="1"/>
        <end position="92"/>
    </location>
</feature>
<feature type="compositionally biased region" description="Polar residues" evidence="1">
    <location>
        <begin position="28"/>
        <end position="48"/>
    </location>
</feature>
<feature type="compositionally biased region" description="Acidic residues" evidence="1">
    <location>
        <begin position="82"/>
        <end position="92"/>
    </location>
</feature>
<gene>
    <name evidence="2" type="ORF">DEU51_107203</name>
</gene>
<sequence length="92" mass="9850">MNEQSTQQNNQSGEPIDRNDPAIDPQVPGQSAPTQPAQQQGDTDQAQSADPAVDQKNQNTDNDNEFSPGFEPEPDRAKPGEETDADIDTDGG</sequence>
<feature type="compositionally biased region" description="Polar residues" evidence="1">
    <location>
        <begin position="1"/>
        <end position="13"/>
    </location>
</feature>
<protein>
    <submittedName>
        <fullName evidence="2">Uncharacterized protein</fullName>
    </submittedName>
</protein>
<accession>A0A370SJX3</accession>
<dbReference type="EMBL" id="QRAV01000007">
    <property type="protein sequence ID" value="RDL20056.1"/>
    <property type="molecule type" value="Genomic_DNA"/>
</dbReference>
<evidence type="ECO:0000313" key="3">
    <source>
        <dbReference type="Proteomes" id="UP000255365"/>
    </source>
</evidence>
<dbReference type="AlphaFoldDB" id="A0A370SJX3"/>
<name>A0A370SJX3_PSEJE</name>
<evidence type="ECO:0000256" key="1">
    <source>
        <dbReference type="SAM" id="MobiDB-lite"/>
    </source>
</evidence>
<reference evidence="2 3" key="1">
    <citation type="submission" date="2018-07" db="EMBL/GenBank/DDBJ databases">
        <title>Genome sequencing of rice bacterial endophytes.</title>
        <authorList>
            <person name="Venturi V."/>
        </authorList>
    </citation>
    <scope>NUCLEOTIDE SEQUENCE [LARGE SCALE GENOMIC DNA]</scope>
    <source>
        <strain evidence="2 3">E2333</strain>
    </source>
</reference>
<comment type="caution">
    <text evidence="2">The sequence shown here is derived from an EMBL/GenBank/DDBJ whole genome shotgun (WGS) entry which is preliminary data.</text>
</comment>
<dbReference type="RefSeq" id="WP_042559425.1">
    <property type="nucleotide sequence ID" value="NZ_QRAV01000007.1"/>
</dbReference>
<dbReference type="Proteomes" id="UP000255365">
    <property type="component" value="Unassembled WGS sequence"/>
</dbReference>